<dbReference type="AlphaFoldDB" id="A0AAV0YQG2"/>
<sequence>MLKILLIPNISRDDFEGEYEEVKGEHEEVKGEVWRLRRGIWAADAGLFVQGWRRKSKGQQAVLTVYLEFGQQCFFGQQEFVLEYKIRFLEVRFEYGVVVVKLHGEYEEVKGEYEEVKGEVWRLRRGLQ</sequence>
<name>A0AAV0YQG2_VICFA</name>
<dbReference type="Proteomes" id="UP001157006">
    <property type="component" value="Chromosome 1L"/>
</dbReference>
<accession>A0AAV0YQG2</accession>
<protein>
    <submittedName>
        <fullName evidence="1">Uncharacterized protein</fullName>
    </submittedName>
</protein>
<proteinExistence type="predicted"/>
<evidence type="ECO:0000313" key="1">
    <source>
        <dbReference type="EMBL" id="CAI8588201.1"/>
    </source>
</evidence>
<gene>
    <name evidence="1" type="ORF">VFH_I336640</name>
</gene>
<evidence type="ECO:0000313" key="2">
    <source>
        <dbReference type="Proteomes" id="UP001157006"/>
    </source>
</evidence>
<keyword evidence="2" id="KW-1185">Reference proteome</keyword>
<reference evidence="1 2" key="1">
    <citation type="submission" date="2023-01" db="EMBL/GenBank/DDBJ databases">
        <authorList>
            <person name="Kreplak J."/>
        </authorList>
    </citation>
    <scope>NUCLEOTIDE SEQUENCE [LARGE SCALE GENOMIC DNA]</scope>
</reference>
<dbReference type="EMBL" id="OX451736">
    <property type="protein sequence ID" value="CAI8588201.1"/>
    <property type="molecule type" value="Genomic_DNA"/>
</dbReference>
<organism evidence="1 2">
    <name type="scientific">Vicia faba</name>
    <name type="common">Broad bean</name>
    <name type="synonym">Faba vulgaris</name>
    <dbReference type="NCBI Taxonomy" id="3906"/>
    <lineage>
        <taxon>Eukaryota</taxon>
        <taxon>Viridiplantae</taxon>
        <taxon>Streptophyta</taxon>
        <taxon>Embryophyta</taxon>
        <taxon>Tracheophyta</taxon>
        <taxon>Spermatophyta</taxon>
        <taxon>Magnoliopsida</taxon>
        <taxon>eudicotyledons</taxon>
        <taxon>Gunneridae</taxon>
        <taxon>Pentapetalae</taxon>
        <taxon>rosids</taxon>
        <taxon>fabids</taxon>
        <taxon>Fabales</taxon>
        <taxon>Fabaceae</taxon>
        <taxon>Papilionoideae</taxon>
        <taxon>50 kb inversion clade</taxon>
        <taxon>NPAAA clade</taxon>
        <taxon>Hologalegina</taxon>
        <taxon>IRL clade</taxon>
        <taxon>Fabeae</taxon>
        <taxon>Vicia</taxon>
    </lineage>
</organism>